<keyword evidence="3" id="KW-1185">Reference proteome</keyword>
<dbReference type="SUPFAM" id="SSF50939">
    <property type="entry name" value="Sialidases"/>
    <property type="match status" value="1"/>
</dbReference>
<gene>
    <name evidence="2" type="ordered locus">Dtox_4080</name>
</gene>
<evidence type="ECO:0000313" key="3">
    <source>
        <dbReference type="Proteomes" id="UP000002217"/>
    </source>
</evidence>
<dbReference type="InterPro" id="IPR036278">
    <property type="entry name" value="Sialidase_sf"/>
</dbReference>
<dbReference type="Proteomes" id="UP000002217">
    <property type="component" value="Chromosome"/>
</dbReference>
<dbReference type="RefSeq" id="WP_015759424.1">
    <property type="nucleotide sequence ID" value="NC_013216.1"/>
</dbReference>
<evidence type="ECO:0000313" key="2">
    <source>
        <dbReference type="EMBL" id="ACV64754.1"/>
    </source>
</evidence>
<dbReference type="OrthoDB" id="9816096at2"/>
<dbReference type="Pfam" id="PF07833">
    <property type="entry name" value="Cu_amine_oxidN1"/>
    <property type="match status" value="1"/>
</dbReference>
<dbReference type="GO" id="GO:0010411">
    <property type="term" value="P:xyloglucan metabolic process"/>
    <property type="evidence" value="ECO:0007669"/>
    <property type="project" value="TreeGrafter"/>
</dbReference>
<dbReference type="InterPro" id="IPR012854">
    <property type="entry name" value="Cu_amine_oxidase-like_N"/>
</dbReference>
<evidence type="ECO:0000259" key="1">
    <source>
        <dbReference type="Pfam" id="PF07833"/>
    </source>
</evidence>
<protein>
    <submittedName>
        <fullName evidence="2">Copper amine oxidase domain protein</fullName>
    </submittedName>
</protein>
<dbReference type="SUPFAM" id="SSF55383">
    <property type="entry name" value="Copper amine oxidase, domain N"/>
    <property type="match status" value="1"/>
</dbReference>
<sequence>MKYIYNGGIIIRKLFNITIITFIFFIIPSMCIADEYKFDKVFDKKVKQICIHPDFQLNKILYVIVDNKSDDIIDDKLYRSNDNGNTWNEINLNINNTILKDKCTLYDIAFLKDKTLVLSGRHNIKKQYFTVSSKDGGNRWEYLDDQKAFYNLKGAEKRVFGIHLGKKNLMASDDGGKSWNYFIKGKIPQQNDSVAVINDKTYFVIYDNNESILSTNNGGVDWRDTGIKLSSSSSSSEFGKIISIADGNNYTLVACNPIISAGIYISQDGGLSWNRPQFEWLPKYSKSKIVSIAGTTKGRIFAGTAADKCVLVSEDYGVTWSPVTKGVLGKVTDIECTAVGDGVIVFASTPKGLLRMDYQKQQTVKDSKQNNQKNSAVPEVPNIKFIVGQKNYNVNGKDISMDTASFIDNDRVYVPIRYLGEALGTEIKWDEKSKSVNLTNKDLSVVFTVGKKMMSINGKTSKIDAPVIIRDNRTFLPARYTRKNLKREKLSFQIFTGVWPQ</sequence>
<dbReference type="PANTHER" id="PTHR43739:SF5">
    <property type="entry name" value="EXO-ALPHA-SIALIDASE"/>
    <property type="match status" value="1"/>
</dbReference>
<reference evidence="2 3" key="1">
    <citation type="journal article" date="2009" name="Stand. Genomic Sci.">
        <title>Complete genome sequence of Desulfotomaculum acetoxidans type strain (5575).</title>
        <authorList>
            <person name="Spring S."/>
            <person name="Lapidus A."/>
            <person name="Schroder M."/>
            <person name="Gleim D."/>
            <person name="Sims D."/>
            <person name="Meincke L."/>
            <person name="Glavina Del Rio T."/>
            <person name="Tice H."/>
            <person name="Copeland A."/>
            <person name="Cheng J.F."/>
            <person name="Lucas S."/>
            <person name="Chen F."/>
            <person name="Nolan M."/>
            <person name="Bruce D."/>
            <person name="Goodwin L."/>
            <person name="Pitluck S."/>
            <person name="Ivanova N."/>
            <person name="Mavromatis K."/>
            <person name="Mikhailova N."/>
            <person name="Pati A."/>
            <person name="Chen A."/>
            <person name="Palaniappan K."/>
            <person name="Land M."/>
            <person name="Hauser L."/>
            <person name="Chang Y.J."/>
            <person name="Jeffries C.D."/>
            <person name="Chain P."/>
            <person name="Saunders E."/>
            <person name="Brettin T."/>
            <person name="Detter J.C."/>
            <person name="Goker M."/>
            <person name="Bristow J."/>
            <person name="Eisen J.A."/>
            <person name="Markowitz V."/>
            <person name="Hugenholtz P."/>
            <person name="Kyrpides N.C."/>
            <person name="Klenk H.P."/>
            <person name="Han C."/>
        </authorList>
    </citation>
    <scope>NUCLEOTIDE SEQUENCE [LARGE SCALE GENOMIC DNA]</scope>
    <source>
        <strain evidence="3">ATCC 49208 / DSM 771 / VKM B-1644</strain>
    </source>
</reference>
<dbReference type="InterPro" id="IPR036582">
    <property type="entry name" value="Mao_N_sf"/>
</dbReference>
<dbReference type="STRING" id="485916.Dtox_4080"/>
<dbReference type="PANTHER" id="PTHR43739">
    <property type="entry name" value="XYLOGLUCANASE (EUROFUNG)"/>
    <property type="match status" value="1"/>
</dbReference>
<dbReference type="EMBL" id="CP001720">
    <property type="protein sequence ID" value="ACV64754.1"/>
    <property type="molecule type" value="Genomic_DNA"/>
</dbReference>
<organism evidence="2 3">
    <name type="scientific">Desulfofarcimen acetoxidans (strain ATCC 49208 / DSM 771 / KCTC 5769 / VKM B-1644 / 5575)</name>
    <name type="common">Desulfotomaculum acetoxidans</name>
    <dbReference type="NCBI Taxonomy" id="485916"/>
    <lineage>
        <taxon>Bacteria</taxon>
        <taxon>Bacillati</taxon>
        <taxon>Bacillota</taxon>
        <taxon>Clostridia</taxon>
        <taxon>Eubacteriales</taxon>
        <taxon>Peptococcaceae</taxon>
        <taxon>Desulfofarcimen</taxon>
    </lineage>
</organism>
<name>C8VYN3_DESAS</name>
<dbReference type="InterPro" id="IPR015943">
    <property type="entry name" value="WD40/YVTN_repeat-like_dom_sf"/>
</dbReference>
<dbReference type="SUPFAM" id="SSF110296">
    <property type="entry name" value="Oligoxyloglucan reducing end-specific cellobiohydrolase"/>
    <property type="match status" value="1"/>
</dbReference>
<feature type="domain" description="Copper amine oxidase-like N-terminal" evidence="1">
    <location>
        <begin position="394"/>
        <end position="485"/>
    </location>
</feature>
<accession>C8VYN3</accession>
<dbReference type="HOGENOM" id="CLU_598324_0_0_9"/>
<dbReference type="InterPro" id="IPR052025">
    <property type="entry name" value="Xyloglucanase_GH74"/>
</dbReference>
<proteinExistence type="predicted"/>
<dbReference type="AlphaFoldDB" id="C8VYN3"/>
<dbReference type="eggNOG" id="COG1538">
    <property type="taxonomic scope" value="Bacteria"/>
</dbReference>
<dbReference type="Gene3D" id="3.30.457.10">
    <property type="entry name" value="Copper amine oxidase-like, N-terminal domain"/>
    <property type="match status" value="1"/>
</dbReference>
<dbReference type="KEGG" id="dae:Dtox_4080"/>
<dbReference type="Gene3D" id="2.130.10.10">
    <property type="entry name" value="YVTN repeat-like/Quinoprotein amine dehydrogenase"/>
    <property type="match status" value="2"/>
</dbReference>